<protein>
    <submittedName>
        <fullName evidence="1">Uncharacterized protein</fullName>
    </submittedName>
</protein>
<dbReference type="AlphaFoldDB" id="A0A0A9A4T9"/>
<proteinExistence type="predicted"/>
<dbReference type="EMBL" id="GBRH01252927">
    <property type="protein sequence ID" value="JAD44968.1"/>
    <property type="molecule type" value="Transcribed_RNA"/>
</dbReference>
<reference evidence="1" key="2">
    <citation type="journal article" date="2015" name="Data Brief">
        <title>Shoot transcriptome of the giant reed, Arundo donax.</title>
        <authorList>
            <person name="Barrero R.A."/>
            <person name="Guerrero F.D."/>
            <person name="Moolhuijzen P."/>
            <person name="Goolsby J.A."/>
            <person name="Tidwell J."/>
            <person name="Bellgard S.E."/>
            <person name="Bellgard M.I."/>
        </authorList>
    </citation>
    <scope>NUCLEOTIDE SEQUENCE</scope>
    <source>
        <tissue evidence="1">Shoot tissue taken approximately 20 cm above the soil surface</tissue>
    </source>
</reference>
<name>A0A0A9A4T9_ARUDO</name>
<reference evidence="1" key="1">
    <citation type="submission" date="2014-09" db="EMBL/GenBank/DDBJ databases">
        <authorList>
            <person name="Magalhaes I.L.F."/>
            <person name="Oliveira U."/>
            <person name="Santos F.R."/>
            <person name="Vidigal T.H.D.A."/>
            <person name="Brescovit A.D."/>
            <person name="Santos A.J."/>
        </authorList>
    </citation>
    <scope>NUCLEOTIDE SEQUENCE</scope>
    <source>
        <tissue evidence="1">Shoot tissue taken approximately 20 cm above the soil surface</tissue>
    </source>
</reference>
<organism evidence="1">
    <name type="scientific">Arundo donax</name>
    <name type="common">Giant reed</name>
    <name type="synonym">Donax arundinaceus</name>
    <dbReference type="NCBI Taxonomy" id="35708"/>
    <lineage>
        <taxon>Eukaryota</taxon>
        <taxon>Viridiplantae</taxon>
        <taxon>Streptophyta</taxon>
        <taxon>Embryophyta</taxon>
        <taxon>Tracheophyta</taxon>
        <taxon>Spermatophyta</taxon>
        <taxon>Magnoliopsida</taxon>
        <taxon>Liliopsida</taxon>
        <taxon>Poales</taxon>
        <taxon>Poaceae</taxon>
        <taxon>PACMAD clade</taxon>
        <taxon>Arundinoideae</taxon>
        <taxon>Arundineae</taxon>
        <taxon>Arundo</taxon>
    </lineage>
</organism>
<evidence type="ECO:0000313" key="1">
    <source>
        <dbReference type="EMBL" id="JAD44968.1"/>
    </source>
</evidence>
<accession>A0A0A9A4T9</accession>
<sequence>MLYAIVRLSMVYLACRIYARLSFKAFILVDT</sequence>